<dbReference type="AlphaFoldDB" id="A0A2T0M913"/>
<dbReference type="Gene3D" id="1.10.1740.10">
    <property type="match status" value="1"/>
</dbReference>
<sequence>MNNPFIKSNHATKKEDVDLVVKAQSGNKKALNSLIDKHRVFIYNIAWKMVRNQADAEDLTQEALIKVVTHLGQFEGRSSFTTWCYRIVTNHFLMSKRKKDEITLTSFDEMSEALENTPDKTLTEQEKNENRALIKEMNYYCMSGMLLCLTREQRLVYILGEMFNADHTIGSEILNISKGNFRLRLSRARSDLYNFMNNNCGLVNKSNPCRCHKNVTFAVNNKIIDNRNLLFNQKHFASFRNALHKDADKMVDIIDEKYAKLYGELPFKEDFEKKTFLKNIIEDKQIKDLMRLN</sequence>
<protein>
    <submittedName>
        <fullName evidence="6">RNA polymerase sigma factor (Sigma-70 family)</fullName>
    </submittedName>
</protein>
<dbReference type="Proteomes" id="UP000237640">
    <property type="component" value="Unassembled WGS sequence"/>
</dbReference>
<dbReference type="GO" id="GO:0016987">
    <property type="term" value="F:sigma factor activity"/>
    <property type="evidence" value="ECO:0007669"/>
    <property type="project" value="UniProtKB-KW"/>
</dbReference>
<keyword evidence="4" id="KW-0804">Transcription</keyword>
<evidence type="ECO:0000256" key="2">
    <source>
        <dbReference type="ARBA" id="ARBA00023082"/>
    </source>
</evidence>
<keyword evidence="1" id="KW-0805">Transcription regulation</keyword>
<dbReference type="PANTHER" id="PTHR43133:SF8">
    <property type="entry name" value="RNA POLYMERASE SIGMA FACTOR HI_1459-RELATED"/>
    <property type="match status" value="1"/>
</dbReference>
<dbReference type="InterPro" id="IPR007627">
    <property type="entry name" value="RNA_pol_sigma70_r2"/>
</dbReference>
<organism evidence="6 7">
    <name type="scientific">Flagellimonas meridianipacifica</name>
    <dbReference type="NCBI Taxonomy" id="1080225"/>
    <lineage>
        <taxon>Bacteria</taxon>
        <taxon>Pseudomonadati</taxon>
        <taxon>Bacteroidota</taxon>
        <taxon>Flavobacteriia</taxon>
        <taxon>Flavobacteriales</taxon>
        <taxon>Flavobacteriaceae</taxon>
        <taxon>Flagellimonas</taxon>
    </lineage>
</organism>
<dbReference type="EMBL" id="PVYX01000002">
    <property type="protein sequence ID" value="PRX53994.1"/>
    <property type="molecule type" value="Genomic_DNA"/>
</dbReference>
<dbReference type="NCBIfam" id="TIGR02937">
    <property type="entry name" value="sigma70-ECF"/>
    <property type="match status" value="1"/>
</dbReference>
<proteinExistence type="predicted"/>
<dbReference type="InterPro" id="IPR014284">
    <property type="entry name" value="RNA_pol_sigma-70_dom"/>
</dbReference>
<comment type="caution">
    <text evidence="6">The sequence shown here is derived from an EMBL/GenBank/DDBJ whole genome shotgun (WGS) entry which is preliminary data.</text>
</comment>
<dbReference type="Pfam" id="PF04542">
    <property type="entry name" value="Sigma70_r2"/>
    <property type="match status" value="1"/>
</dbReference>
<dbReference type="GO" id="GO:0006352">
    <property type="term" value="P:DNA-templated transcription initiation"/>
    <property type="evidence" value="ECO:0007669"/>
    <property type="project" value="InterPro"/>
</dbReference>
<dbReference type="OrthoDB" id="1027298at2"/>
<evidence type="ECO:0000256" key="3">
    <source>
        <dbReference type="ARBA" id="ARBA00023125"/>
    </source>
</evidence>
<feature type="domain" description="RNA polymerase sigma-70 region 2" evidence="5">
    <location>
        <begin position="34"/>
        <end position="100"/>
    </location>
</feature>
<accession>A0A2T0M913</accession>
<dbReference type="PANTHER" id="PTHR43133">
    <property type="entry name" value="RNA POLYMERASE ECF-TYPE SIGMA FACTO"/>
    <property type="match status" value="1"/>
</dbReference>
<keyword evidence="3" id="KW-0238">DNA-binding</keyword>
<dbReference type="GO" id="GO:0003677">
    <property type="term" value="F:DNA binding"/>
    <property type="evidence" value="ECO:0007669"/>
    <property type="project" value="UniProtKB-KW"/>
</dbReference>
<keyword evidence="7" id="KW-1185">Reference proteome</keyword>
<evidence type="ECO:0000313" key="7">
    <source>
        <dbReference type="Proteomes" id="UP000237640"/>
    </source>
</evidence>
<name>A0A2T0M913_9FLAO</name>
<evidence type="ECO:0000313" key="6">
    <source>
        <dbReference type="EMBL" id="PRX53994.1"/>
    </source>
</evidence>
<evidence type="ECO:0000256" key="4">
    <source>
        <dbReference type="ARBA" id="ARBA00023163"/>
    </source>
</evidence>
<dbReference type="InterPro" id="IPR013325">
    <property type="entry name" value="RNA_pol_sigma_r2"/>
</dbReference>
<keyword evidence="2" id="KW-0731">Sigma factor</keyword>
<gene>
    <name evidence="6" type="ORF">CLV81_2388</name>
</gene>
<dbReference type="RefSeq" id="WP_106145318.1">
    <property type="nucleotide sequence ID" value="NZ_PVYX01000002.1"/>
</dbReference>
<dbReference type="SUPFAM" id="SSF88946">
    <property type="entry name" value="Sigma2 domain of RNA polymerase sigma factors"/>
    <property type="match status" value="1"/>
</dbReference>
<evidence type="ECO:0000256" key="1">
    <source>
        <dbReference type="ARBA" id="ARBA00023015"/>
    </source>
</evidence>
<evidence type="ECO:0000259" key="5">
    <source>
        <dbReference type="Pfam" id="PF04542"/>
    </source>
</evidence>
<reference evidence="6 7" key="1">
    <citation type="submission" date="2018-03" db="EMBL/GenBank/DDBJ databases">
        <title>Genomic Encyclopedia of Archaeal and Bacterial Type Strains, Phase II (KMG-II): from individual species to whole genera.</title>
        <authorList>
            <person name="Goeker M."/>
        </authorList>
    </citation>
    <scope>NUCLEOTIDE SEQUENCE [LARGE SCALE GENOMIC DNA]</scope>
    <source>
        <strain evidence="6 7">DSM 25027</strain>
    </source>
</reference>
<dbReference type="InterPro" id="IPR039425">
    <property type="entry name" value="RNA_pol_sigma-70-like"/>
</dbReference>